<accession>A0AAN7RNM2</accession>
<reference evidence="1 2" key="1">
    <citation type="journal article" date="2023" name="Hortic Res">
        <title>Pangenome of water caltrop reveals structural variations and asymmetric subgenome divergence after allopolyploidization.</title>
        <authorList>
            <person name="Zhang X."/>
            <person name="Chen Y."/>
            <person name="Wang L."/>
            <person name="Yuan Y."/>
            <person name="Fang M."/>
            <person name="Shi L."/>
            <person name="Lu R."/>
            <person name="Comes H.P."/>
            <person name="Ma Y."/>
            <person name="Chen Y."/>
            <person name="Huang G."/>
            <person name="Zhou Y."/>
            <person name="Zheng Z."/>
            <person name="Qiu Y."/>
        </authorList>
    </citation>
    <scope>NUCLEOTIDE SEQUENCE [LARGE SCALE GENOMIC DNA]</scope>
    <source>
        <strain evidence="1">F231</strain>
    </source>
</reference>
<name>A0AAN7RNM2_TRANT</name>
<dbReference type="Proteomes" id="UP001346149">
    <property type="component" value="Unassembled WGS sequence"/>
</dbReference>
<dbReference type="AlphaFoldDB" id="A0AAN7RNM2"/>
<dbReference type="EMBL" id="JAXQNO010000002">
    <property type="protein sequence ID" value="KAK4802953.1"/>
    <property type="molecule type" value="Genomic_DNA"/>
</dbReference>
<proteinExistence type="predicted"/>
<keyword evidence="2" id="KW-1185">Reference proteome</keyword>
<comment type="caution">
    <text evidence="1">The sequence shown here is derived from an EMBL/GenBank/DDBJ whole genome shotgun (WGS) entry which is preliminary data.</text>
</comment>
<protein>
    <submittedName>
        <fullName evidence="1">Uncharacterized protein</fullName>
    </submittedName>
</protein>
<sequence length="105" mass="12022">MLFSPSASLDLSKISHSHPSKELFLMPNETVSVNPSSSVHVMNPSEPSTLFTCSSGYFQMDTHLQQLTKQDRLLSQTHTRERQEFFLYMYTCTSPKFNISRNSVE</sequence>
<gene>
    <name evidence="1" type="ORF">SAY86_001156</name>
</gene>
<organism evidence="1 2">
    <name type="scientific">Trapa natans</name>
    <name type="common">Water chestnut</name>
    <dbReference type="NCBI Taxonomy" id="22666"/>
    <lineage>
        <taxon>Eukaryota</taxon>
        <taxon>Viridiplantae</taxon>
        <taxon>Streptophyta</taxon>
        <taxon>Embryophyta</taxon>
        <taxon>Tracheophyta</taxon>
        <taxon>Spermatophyta</taxon>
        <taxon>Magnoliopsida</taxon>
        <taxon>eudicotyledons</taxon>
        <taxon>Gunneridae</taxon>
        <taxon>Pentapetalae</taxon>
        <taxon>rosids</taxon>
        <taxon>malvids</taxon>
        <taxon>Myrtales</taxon>
        <taxon>Lythraceae</taxon>
        <taxon>Trapa</taxon>
    </lineage>
</organism>
<evidence type="ECO:0000313" key="1">
    <source>
        <dbReference type="EMBL" id="KAK4802953.1"/>
    </source>
</evidence>
<evidence type="ECO:0000313" key="2">
    <source>
        <dbReference type="Proteomes" id="UP001346149"/>
    </source>
</evidence>